<organism evidence="1 2">
    <name type="scientific">Cladophialophora chaetospira</name>
    <dbReference type="NCBI Taxonomy" id="386627"/>
    <lineage>
        <taxon>Eukaryota</taxon>
        <taxon>Fungi</taxon>
        <taxon>Dikarya</taxon>
        <taxon>Ascomycota</taxon>
        <taxon>Pezizomycotina</taxon>
        <taxon>Eurotiomycetes</taxon>
        <taxon>Chaetothyriomycetidae</taxon>
        <taxon>Chaetothyriales</taxon>
        <taxon>Herpotrichiellaceae</taxon>
        <taxon>Cladophialophora</taxon>
    </lineage>
</organism>
<evidence type="ECO:0000313" key="2">
    <source>
        <dbReference type="Proteomes" id="UP001172673"/>
    </source>
</evidence>
<accession>A0AA38X6R2</accession>
<reference evidence="1" key="1">
    <citation type="submission" date="2022-10" db="EMBL/GenBank/DDBJ databases">
        <title>Culturing micro-colonial fungi from biological soil crusts in the Mojave desert and describing Neophaeococcomyces mojavensis, and introducing the new genera and species Taxawa tesnikishii.</title>
        <authorList>
            <person name="Kurbessoian T."/>
            <person name="Stajich J.E."/>
        </authorList>
    </citation>
    <scope>NUCLEOTIDE SEQUENCE</scope>
    <source>
        <strain evidence="1">TK_41</strain>
    </source>
</reference>
<protein>
    <submittedName>
        <fullName evidence="1">Uncharacterized protein</fullName>
    </submittedName>
</protein>
<proteinExistence type="predicted"/>
<evidence type="ECO:0000313" key="1">
    <source>
        <dbReference type="EMBL" id="KAJ9607651.1"/>
    </source>
</evidence>
<name>A0AA38X6R2_9EURO</name>
<comment type="caution">
    <text evidence="1">The sequence shown here is derived from an EMBL/GenBank/DDBJ whole genome shotgun (WGS) entry which is preliminary data.</text>
</comment>
<dbReference type="AlphaFoldDB" id="A0AA38X6R2"/>
<dbReference type="EMBL" id="JAPDRK010000011">
    <property type="protein sequence ID" value="KAJ9607651.1"/>
    <property type="molecule type" value="Genomic_DNA"/>
</dbReference>
<sequence>MSDSTFASSIRLFEILHSLPEIMKEGDSIKPSMSAEEDTASSIGQRLAAFTQKCREFETSLKEWYGELEWRYQTTHRHSQPWTELPSRDSQTGDTAKSKVQLYWFEPSTLYSLLEPDSLARIFPLFICFVNPDVAFQVVEHWTGLLLMYSTLHMAQTRLRSHEDNQSPPQINNSTFTSNPRTLALLIAQSLEYFVHPDMGLLGTNIIGFPLSVAQGYFQHTGAVEVLWFDVIFERITALRSGLRGFLDDMAKGNTVKLVRPWNRSP</sequence>
<gene>
    <name evidence="1" type="ORF">H2200_007729</name>
</gene>
<dbReference type="Proteomes" id="UP001172673">
    <property type="component" value="Unassembled WGS sequence"/>
</dbReference>
<keyword evidence="2" id="KW-1185">Reference proteome</keyword>